<dbReference type="PANTHER" id="PTHR36456">
    <property type="entry name" value="UPF0232 PROTEIN SCO3875"/>
    <property type="match status" value="1"/>
</dbReference>
<gene>
    <name evidence="1" type="ORF">METZ01_LOCUS448723</name>
</gene>
<accession>A0A382ZKW0</accession>
<dbReference type="InterPro" id="IPR007922">
    <property type="entry name" value="DciA-like"/>
</dbReference>
<sequence>MEKLKTVLEKTLQETGNQEAVTQGRAITLWPKAAGKEISKVTEATYLKKGVIFVKTENPAWRNELIFQKEEIINKINSLLEKKIIKDIRFI</sequence>
<dbReference type="AlphaFoldDB" id="A0A382ZKW0"/>
<evidence type="ECO:0000313" key="1">
    <source>
        <dbReference type="EMBL" id="SVD95869.1"/>
    </source>
</evidence>
<dbReference type="PANTHER" id="PTHR36456:SF1">
    <property type="entry name" value="UPF0232 PROTEIN SCO3875"/>
    <property type="match status" value="1"/>
</dbReference>
<reference evidence="1" key="1">
    <citation type="submission" date="2018-05" db="EMBL/GenBank/DDBJ databases">
        <authorList>
            <person name="Lanie J.A."/>
            <person name="Ng W.-L."/>
            <person name="Kazmierczak K.M."/>
            <person name="Andrzejewski T.M."/>
            <person name="Davidsen T.M."/>
            <person name="Wayne K.J."/>
            <person name="Tettelin H."/>
            <person name="Glass J.I."/>
            <person name="Rusch D."/>
            <person name="Podicherti R."/>
            <person name="Tsui H.-C.T."/>
            <person name="Winkler M.E."/>
        </authorList>
    </citation>
    <scope>NUCLEOTIDE SEQUENCE</scope>
</reference>
<organism evidence="1">
    <name type="scientific">marine metagenome</name>
    <dbReference type="NCBI Taxonomy" id="408172"/>
    <lineage>
        <taxon>unclassified sequences</taxon>
        <taxon>metagenomes</taxon>
        <taxon>ecological metagenomes</taxon>
    </lineage>
</organism>
<proteinExistence type="predicted"/>
<name>A0A382ZKW0_9ZZZZ</name>
<protein>
    <recommendedName>
        <fullName evidence="2">DUF721 domain-containing protein</fullName>
    </recommendedName>
</protein>
<dbReference type="Pfam" id="PF05258">
    <property type="entry name" value="DciA"/>
    <property type="match status" value="1"/>
</dbReference>
<dbReference type="EMBL" id="UINC01184587">
    <property type="protein sequence ID" value="SVD95869.1"/>
    <property type="molecule type" value="Genomic_DNA"/>
</dbReference>
<evidence type="ECO:0008006" key="2">
    <source>
        <dbReference type="Google" id="ProtNLM"/>
    </source>
</evidence>